<keyword evidence="1" id="KW-1133">Transmembrane helix</keyword>
<name>A0ABY5Y253_9BACT</name>
<feature type="transmembrane region" description="Helical" evidence="1">
    <location>
        <begin position="6"/>
        <end position="26"/>
    </location>
</feature>
<feature type="transmembrane region" description="Helical" evidence="1">
    <location>
        <begin position="33"/>
        <end position="52"/>
    </location>
</feature>
<proteinExistence type="predicted"/>
<sequence length="53" mass="5667">MAVPRYFVLSILFLSYAVGGGGMVAMKLALASFAPAHIALARVFFAGIFYLLL</sequence>
<evidence type="ECO:0000256" key="1">
    <source>
        <dbReference type="SAM" id="Phobius"/>
    </source>
</evidence>
<keyword evidence="1" id="KW-0812">Transmembrane</keyword>
<evidence type="ECO:0008006" key="4">
    <source>
        <dbReference type="Google" id="ProtNLM"/>
    </source>
</evidence>
<organism evidence="2 3">
    <name type="scientific">Taurinivorans muris</name>
    <dbReference type="NCBI Taxonomy" id="2787751"/>
    <lineage>
        <taxon>Bacteria</taxon>
        <taxon>Pseudomonadati</taxon>
        <taxon>Thermodesulfobacteriota</taxon>
        <taxon>Desulfovibrionia</taxon>
        <taxon>Desulfovibrionales</taxon>
        <taxon>Desulfovibrionaceae</taxon>
        <taxon>Taurinivorans</taxon>
    </lineage>
</organism>
<accession>A0ABY5Y253</accession>
<keyword evidence="3" id="KW-1185">Reference proteome</keyword>
<evidence type="ECO:0000313" key="2">
    <source>
        <dbReference type="EMBL" id="UWX06145.1"/>
    </source>
</evidence>
<keyword evidence="1" id="KW-0472">Membrane</keyword>
<evidence type="ECO:0000313" key="3">
    <source>
        <dbReference type="Proteomes" id="UP001058120"/>
    </source>
</evidence>
<reference evidence="2" key="1">
    <citation type="submission" date="2020-12" db="EMBL/GenBank/DDBJ databases">
        <title>Taurinivorans muris gen. nov., sp. nov., fundamental and realized metabolic niche of a ubiquitous sulfidogenic bacterium in the murine intestine.</title>
        <authorList>
            <person name="Ye H."/>
            <person name="Hanson B.T."/>
            <person name="Loy A."/>
        </authorList>
    </citation>
    <scope>NUCLEOTIDE SEQUENCE</scope>
    <source>
        <strain evidence="2">LT0009</strain>
    </source>
</reference>
<protein>
    <recommendedName>
        <fullName evidence="4">EamA family transporter</fullName>
    </recommendedName>
</protein>
<gene>
    <name evidence="2" type="ORF">JBF11_02180</name>
</gene>
<dbReference type="Proteomes" id="UP001058120">
    <property type="component" value="Chromosome"/>
</dbReference>
<dbReference type="RefSeq" id="WP_334315746.1">
    <property type="nucleotide sequence ID" value="NZ_CP065938.1"/>
</dbReference>
<dbReference type="EMBL" id="CP065938">
    <property type="protein sequence ID" value="UWX06145.1"/>
    <property type="molecule type" value="Genomic_DNA"/>
</dbReference>